<dbReference type="PANTHER" id="PTHR31672">
    <property type="entry name" value="BNACNNG10540D PROTEIN"/>
    <property type="match status" value="1"/>
</dbReference>
<comment type="caution">
    <text evidence="2">The sequence shown here is derived from an EMBL/GenBank/DDBJ whole genome shotgun (WGS) entry which is preliminary data.</text>
</comment>
<proteinExistence type="predicted"/>
<organism evidence="2 3">
    <name type="scientific">Stylosanthes scabra</name>
    <dbReference type="NCBI Taxonomy" id="79078"/>
    <lineage>
        <taxon>Eukaryota</taxon>
        <taxon>Viridiplantae</taxon>
        <taxon>Streptophyta</taxon>
        <taxon>Embryophyta</taxon>
        <taxon>Tracheophyta</taxon>
        <taxon>Spermatophyta</taxon>
        <taxon>Magnoliopsida</taxon>
        <taxon>eudicotyledons</taxon>
        <taxon>Gunneridae</taxon>
        <taxon>Pentapetalae</taxon>
        <taxon>rosids</taxon>
        <taxon>fabids</taxon>
        <taxon>Fabales</taxon>
        <taxon>Fabaceae</taxon>
        <taxon>Papilionoideae</taxon>
        <taxon>50 kb inversion clade</taxon>
        <taxon>dalbergioids sensu lato</taxon>
        <taxon>Dalbergieae</taxon>
        <taxon>Pterocarpus clade</taxon>
        <taxon>Stylosanthes</taxon>
    </lineage>
</organism>
<reference evidence="2 3" key="1">
    <citation type="journal article" date="2023" name="Plants (Basel)">
        <title>Bridging the Gap: Combining Genomics and Transcriptomics Approaches to Understand Stylosanthes scabra, an Orphan Legume from the Brazilian Caatinga.</title>
        <authorList>
            <person name="Ferreira-Neto J.R.C."/>
            <person name="da Silva M.D."/>
            <person name="Binneck E."/>
            <person name="de Melo N.F."/>
            <person name="da Silva R.H."/>
            <person name="de Melo A.L.T.M."/>
            <person name="Pandolfi V."/>
            <person name="Bustamante F.O."/>
            <person name="Brasileiro-Vidal A.C."/>
            <person name="Benko-Iseppon A.M."/>
        </authorList>
    </citation>
    <scope>NUCLEOTIDE SEQUENCE [LARGE SCALE GENOMIC DNA]</scope>
    <source>
        <tissue evidence="2">Leaves</tissue>
    </source>
</reference>
<dbReference type="InterPro" id="IPR036047">
    <property type="entry name" value="F-box-like_dom_sf"/>
</dbReference>
<sequence>MDGDELYKELPEELIREILVRLPVRFLIQLRSVCRLWNSLISSHEFAIHHLQRSTLTHSPPLLCWNNHETTDSLSSFLLYHHLHPTGLLTSIPIHEKRIIRGSCNGLLCLSEQDFPFQTLALFNPSTCSASPSIPFDSPHEFEKTVFWGFGYDTVHDKYKFVTGCCHSSLLTGANKVRSGAKLCTFGSNPCWKNVDHPVFSYNLLGPKHGIFVSGTLNWIVYGPSARSSTITREWFVLTFDLETELFDRLCLPIRGYSHYTNMPRLQVLNNRLSVCYRYPSDTICCSVWIMKEHDAVEDSWTKLLEIPRGSVEMSPFIPLHISEDDDMHHPRLPTSLYYLCHESLVSPSLSWS</sequence>
<dbReference type="SMART" id="SM00256">
    <property type="entry name" value="FBOX"/>
    <property type="match status" value="1"/>
</dbReference>
<dbReference type="Pfam" id="PF07734">
    <property type="entry name" value="FBA_1"/>
    <property type="match status" value="1"/>
</dbReference>
<name>A0ABU6UCH5_9FABA</name>
<dbReference type="Pfam" id="PF00646">
    <property type="entry name" value="F-box"/>
    <property type="match status" value="1"/>
</dbReference>
<dbReference type="PANTHER" id="PTHR31672:SF13">
    <property type="entry name" value="F-BOX PROTEIN CPR30-LIKE"/>
    <property type="match status" value="1"/>
</dbReference>
<feature type="domain" description="F-box" evidence="1">
    <location>
        <begin position="4"/>
        <end position="51"/>
    </location>
</feature>
<protein>
    <recommendedName>
        <fullName evidence="1">F-box domain-containing protein</fullName>
    </recommendedName>
</protein>
<evidence type="ECO:0000259" key="1">
    <source>
        <dbReference type="PROSITE" id="PS50181"/>
    </source>
</evidence>
<accession>A0ABU6UCH5</accession>
<dbReference type="InterPro" id="IPR050796">
    <property type="entry name" value="SCF_F-box_component"/>
</dbReference>
<dbReference type="InterPro" id="IPR017451">
    <property type="entry name" value="F-box-assoc_interact_dom"/>
</dbReference>
<evidence type="ECO:0000313" key="3">
    <source>
        <dbReference type="Proteomes" id="UP001341840"/>
    </source>
</evidence>
<dbReference type="PROSITE" id="PS50181">
    <property type="entry name" value="FBOX"/>
    <property type="match status" value="1"/>
</dbReference>
<dbReference type="NCBIfam" id="TIGR01640">
    <property type="entry name" value="F_box_assoc_1"/>
    <property type="match status" value="1"/>
</dbReference>
<dbReference type="Gene3D" id="1.20.1280.50">
    <property type="match status" value="1"/>
</dbReference>
<gene>
    <name evidence="2" type="ORF">PIB30_035462</name>
</gene>
<evidence type="ECO:0000313" key="2">
    <source>
        <dbReference type="EMBL" id="MED6158734.1"/>
    </source>
</evidence>
<dbReference type="Proteomes" id="UP001341840">
    <property type="component" value="Unassembled WGS sequence"/>
</dbReference>
<dbReference type="InterPro" id="IPR001810">
    <property type="entry name" value="F-box_dom"/>
</dbReference>
<dbReference type="SUPFAM" id="SSF81383">
    <property type="entry name" value="F-box domain"/>
    <property type="match status" value="1"/>
</dbReference>
<dbReference type="CDD" id="cd22157">
    <property type="entry name" value="F-box_AtFBW1-like"/>
    <property type="match status" value="1"/>
</dbReference>
<dbReference type="EMBL" id="JASCZI010120998">
    <property type="protein sequence ID" value="MED6158734.1"/>
    <property type="molecule type" value="Genomic_DNA"/>
</dbReference>
<keyword evidence="3" id="KW-1185">Reference proteome</keyword>
<dbReference type="InterPro" id="IPR006527">
    <property type="entry name" value="F-box-assoc_dom_typ1"/>
</dbReference>